<dbReference type="PATRIC" id="fig|1698259.3.peg.1557"/>
<dbReference type="InterPro" id="IPR038717">
    <property type="entry name" value="Tc1-like_DDE_dom"/>
</dbReference>
<gene>
    <name evidence="2" type="ORF">AKJ57_05435</name>
</gene>
<evidence type="ECO:0000313" key="2">
    <source>
        <dbReference type="EMBL" id="KXA89350.1"/>
    </source>
</evidence>
<dbReference type="InterPro" id="IPR047655">
    <property type="entry name" value="Transpos_IS630-like"/>
</dbReference>
<dbReference type="Pfam" id="PF13358">
    <property type="entry name" value="DDE_3"/>
    <property type="match status" value="1"/>
</dbReference>
<reference evidence="2 3" key="1">
    <citation type="journal article" date="2016" name="Sci. Rep.">
        <title>Metabolic traits of an uncultured archaeal lineage -MSBL1- from brine pools of the Red Sea.</title>
        <authorList>
            <person name="Mwirichia R."/>
            <person name="Alam I."/>
            <person name="Rashid M."/>
            <person name="Vinu M."/>
            <person name="Ba-Alawi W."/>
            <person name="Anthony Kamau A."/>
            <person name="Kamanda Ngugi D."/>
            <person name="Goker M."/>
            <person name="Klenk H.P."/>
            <person name="Bajic V."/>
            <person name="Stingl U."/>
        </authorList>
    </citation>
    <scope>NUCLEOTIDE SEQUENCE [LARGE SCALE GENOMIC DNA]</scope>
    <source>
        <strain evidence="2">SCGC-AAA259A05</strain>
    </source>
</reference>
<proteinExistence type="predicted"/>
<evidence type="ECO:0000259" key="1">
    <source>
        <dbReference type="Pfam" id="PF13358"/>
    </source>
</evidence>
<dbReference type="Proteomes" id="UP000070163">
    <property type="component" value="Unassembled WGS sequence"/>
</dbReference>
<dbReference type="NCBIfam" id="NF033545">
    <property type="entry name" value="transpos_IS630"/>
    <property type="match status" value="1"/>
</dbReference>
<feature type="domain" description="Tc1-like transposase DDE" evidence="1">
    <location>
        <begin position="18"/>
        <end position="169"/>
    </location>
</feature>
<accession>A0A133U581</accession>
<dbReference type="EMBL" id="LHXJ01000083">
    <property type="protein sequence ID" value="KXA89350.1"/>
    <property type="molecule type" value="Genomic_DNA"/>
</dbReference>
<name>A0A133U581_9EURY</name>
<dbReference type="AlphaFoldDB" id="A0A133U581"/>
<evidence type="ECO:0000313" key="3">
    <source>
        <dbReference type="Proteomes" id="UP000070163"/>
    </source>
</evidence>
<sequence length="205" mass="24164">MYDILDLYQEPHDPKRPVVGVDERPKQLIGEKKKPIPMKPGSPEKMDYEYVRNGSVNIFVAVDHKRGKRDAKVTDRRTKKDFARYIKRLIDEVFLDAEVIRLVVDNLNTHNESAFYETFKKEEAERILSKIEFHYTPIHGSWLNVAEIEISAMDAECTGRRIEDKKTLIDELLAWTVRRNKDGKKIDWRFTKEDADRKLSKHYVS</sequence>
<protein>
    <submittedName>
        <fullName evidence="2">Transposase</fullName>
    </submittedName>
</protein>
<keyword evidence="3" id="KW-1185">Reference proteome</keyword>
<organism evidence="2 3">
    <name type="scientific">candidate division MSBL1 archaeon SCGC-AAA259A05</name>
    <dbReference type="NCBI Taxonomy" id="1698259"/>
    <lineage>
        <taxon>Archaea</taxon>
        <taxon>Methanobacteriati</taxon>
        <taxon>Methanobacteriota</taxon>
        <taxon>candidate division MSBL1</taxon>
    </lineage>
</organism>
<comment type="caution">
    <text evidence="2">The sequence shown here is derived from an EMBL/GenBank/DDBJ whole genome shotgun (WGS) entry which is preliminary data.</text>
</comment>